<dbReference type="GO" id="GO:0032259">
    <property type="term" value="P:methylation"/>
    <property type="evidence" value="ECO:0007669"/>
    <property type="project" value="UniProtKB-KW"/>
</dbReference>
<evidence type="ECO:0000256" key="1">
    <source>
        <dbReference type="ARBA" id="ARBA00022603"/>
    </source>
</evidence>
<evidence type="ECO:0000259" key="3">
    <source>
        <dbReference type="Pfam" id="PF13649"/>
    </source>
</evidence>
<keyword evidence="1 4" id="KW-0489">Methyltransferase</keyword>
<evidence type="ECO:0000313" key="5">
    <source>
        <dbReference type="Proteomes" id="UP000277871"/>
    </source>
</evidence>
<dbReference type="InterPro" id="IPR029063">
    <property type="entry name" value="SAM-dependent_MTases_sf"/>
</dbReference>
<dbReference type="GO" id="GO:0008168">
    <property type="term" value="F:methyltransferase activity"/>
    <property type="evidence" value="ECO:0007669"/>
    <property type="project" value="UniProtKB-KW"/>
</dbReference>
<evidence type="ECO:0000256" key="2">
    <source>
        <dbReference type="ARBA" id="ARBA00022679"/>
    </source>
</evidence>
<organism evidence="4 5">
    <name type="scientific">Kocuria tytonicola</name>
    <dbReference type="NCBI Taxonomy" id="2055946"/>
    <lineage>
        <taxon>Bacteria</taxon>
        <taxon>Bacillati</taxon>
        <taxon>Actinomycetota</taxon>
        <taxon>Actinomycetes</taxon>
        <taxon>Micrococcales</taxon>
        <taxon>Micrococcaceae</taxon>
        <taxon>Kocuria</taxon>
    </lineage>
</organism>
<dbReference type="Gene3D" id="3.40.50.150">
    <property type="entry name" value="Vaccinia Virus protein VP39"/>
    <property type="match status" value="1"/>
</dbReference>
<dbReference type="RefSeq" id="WP_121864090.1">
    <property type="nucleotide sequence ID" value="NZ_RDEX01000001.1"/>
</dbReference>
<dbReference type="PANTHER" id="PTHR43861">
    <property type="entry name" value="TRANS-ACONITATE 2-METHYLTRANSFERASE-RELATED"/>
    <property type="match status" value="1"/>
</dbReference>
<keyword evidence="2 4" id="KW-0808">Transferase</keyword>
<dbReference type="SUPFAM" id="SSF53335">
    <property type="entry name" value="S-adenosyl-L-methionine-dependent methyltransferases"/>
    <property type="match status" value="1"/>
</dbReference>
<dbReference type="InterPro" id="IPR041698">
    <property type="entry name" value="Methyltransf_25"/>
</dbReference>
<dbReference type="EMBL" id="RDEX01000001">
    <property type="protein sequence ID" value="RLY94133.1"/>
    <property type="molecule type" value="Genomic_DNA"/>
</dbReference>
<dbReference type="CDD" id="cd02440">
    <property type="entry name" value="AdoMet_MTases"/>
    <property type="match status" value="1"/>
</dbReference>
<sequence>MQPGYDRLAVQYEDAFPEPFRTPLERHAVAAFAERVRESGLPGPVVDAGCGTGHVTAELAAAGVPVLGVDPSEAMLGIARDSHPQLRFVQGTADPTTWQDALGEAEAPSAVLARFSLIHLAPDRVPGVVRSWAQLLPVGGVVLVAFQAVDGGRAVVSFDHAVAPAWRWHPDVMADHLHRAGFTERWRAVSRPDAEHRFPECHLLAVKETAEAPPVPVGRGCSVDGC</sequence>
<accession>A0A3L9L564</accession>
<dbReference type="PANTHER" id="PTHR43861:SF1">
    <property type="entry name" value="TRANS-ACONITATE 2-METHYLTRANSFERASE"/>
    <property type="match status" value="1"/>
</dbReference>
<name>A0A3L9L564_9MICC</name>
<comment type="caution">
    <text evidence="4">The sequence shown here is derived from an EMBL/GenBank/DDBJ whole genome shotgun (WGS) entry which is preliminary data.</text>
</comment>
<reference evidence="4 5" key="1">
    <citation type="submission" date="2018-10" db="EMBL/GenBank/DDBJ databases">
        <title>Kocuria tytonicola, new bacteria from the preen glands of American barn owls (Tyto furcata).</title>
        <authorList>
            <person name="Braun M.S."/>
            <person name="Wang E."/>
            <person name="Zimmermann S."/>
            <person name="Boutin S."/>
            <person name="Wagner H."/>
            <person name="Wink M."/>
        </authorList>
    </citation>
    <scope>NUCLEOTIDE SEQUENCE [LARGE SCALE GENOMIC DNA]</scope>
    <source>
        <strain evidence="4 5">473</strain>
    </source>
</reference>
<keyword evidence="5" id="KW-1185">Reference proteome</keyword>
<gene>
    <name evidence="4" type="ORF">EAE32_02590</name>
</gene>
<protein>
    <submittedName>
        <fullName evidence="4">Class I SAM-dependent methyltransferase</fullName>
    </submittedName>
</protein>
<dbReference type="Pfam" id="PF13649">
    <property type="entry name" value="Methyltransf_25"/>
    <property type="match status" value="1"/>
</dbReference>
<feature type="domain" description="Methyltransferase" evidence="3">
    <location>
        <begin position="45"/>
        <end position="140"/>
    </location>
</feature>
<proteinExistence type="predicted"/>
<evidence type="ECO:0000313" key="4">
    <source>
        <dbReference type="EMBL" id="RLY94133.1"/>
    </source>
</evidence>
<dbReference type="AlphaFoldDB" id="A0A3L9L564"/>
<dbReference type="Proteomes" id="UP000277871">
    <property type="component" value="Unassembled WGS sequence"/>
</dbReference>